<comment type="caution">
    <text evidence="3">The sequence shown here is derived from an EMBL/GenBank/DDBJ whole genome shotgun (WGS) entry which is preliminary data.</text>
</comment>
<name>A0ABV7PP99_9BURK</name>
<feature type="chain" id="PRO_5046555937" evidence="1">
    <location>
        <begin position="21"/>
        <end position="557"/>
    </location>
</feature>
<dbReference type="Proteomes" id="UP001595665">
    <property type="component" value="Unassembled WGS sequence"/>
</dbReference>
<organism evidence="3 4">
    <name type="scientific">Massilia haematophila</name>
    <dbReference type="NCBI Taxonomy" id="457923"/>
    <lineage>
        <taxon>Bacteria</taxon>
        <taxon>Pseudomonadati</taxon>
        <taxon>Pseudomonadota</taxon>
        <taxon>Betaproteobacteria</taxon>
        <taxon>Burkholderiales</taxon>
        <taxon>Oxalobacteraceae</taxon>
        <taxon>Telluria group</taxon>
        <taxon>Massilia</taxon>
    </lineage>
</organism>
<reference evidence="4" key="1">
    <citation type="journal article" date="2019" name="Int. J. Syst. Evol. Microbiol.">
        <title>The Global Catalogue of Microorganisms (GCM) 10K type strain sequencing project: providing services to taxonomists for standard genome sequencing and annotation.</title>
        <authorList>
            <consortium name="The Broad Institute Genomics Platform"/>
            <consortium name="The Broad Institute Genome Sequencing Center for Infectious Disease"/>
            <person name="Wu L."/>
            <person name="Ma J."/>
        </authorList>
    </citation>
    <scope>NUCLEOTIDE SEQUENCE [LARGE SCALE GENOMIC DNA]</scope>
    <source>
        <strain evidence="4">CCM 7480</strain>
    </source>
</reference>
<evidence type="ECO:0000313" key="4">
    <source>
        <dbReference type="Proteomes" id="UP001595665"/>
    </source>
</evidence>
<keyword evidence="4" id="KW-1185">Reference proteome</keyword>
<proteinExistence type="predicted"/>
<evidence type="ECO:0000256" key="1">
    <source>
        <dbReference type="SAM" id="SignalP"/>
    </source>
</evidence>
<dbReference type="InterPro" id="IPR017853">
    <property type="entry name" value="GH"/>
</dbReference>
<dbReference type="RefSeq" id="WP_312549229.1">
    <property type="nucleotide sequence ID" value="NZ_JBHRVV010000001.1"/>
</dbReference>
<sequence>MKLPALAASLMFAFAAQAQAQIAAPWAAPSKPFVWENATVYFLLTDRFNNGDPSNDLAYGRKADAAKLRGYMGGDLAGITAKIKEGYFNELGVSAIWITPPVEQIHGSTDEGTGRSYGFHGYWARDFTAVDANLGTEEDVRTLVDTAHAHGIRVLLDVVMNHTGPVTDKDPVWPSDWVRTGPTCNFKDARGTIDCTLVKNLPDIRTDSNKAVALPPMLVEKWKKEGRYEREVKELDDFFKRTGYPRAPRYYLMKWHADWVRKYGFDGFRADTVKHTEPGVWKDLKKVASAAYEDWKRANPSKKLGDTPFYMTAEVYGYAIGHGHAYDLGGMKVDYPKQGFDSLINFAMKTDAVNSYEQLFSAYSKALHGPMKDSSVLNYLSSHDDGAPYDPMRERPYETATKLLLAPGAAQIYYGDETARLLKVEGAEGDATLRSFMNWDELASNAQRGLNRVRDVREHWLKLGRFRQAHPAVGAGVHQMIQHYPYTFKRTWETKDANDRVVVALDLPADKPTAVPVAGVFMDGQTVRDWYTGTTAVVKGGKVQFPVTAKLALIGLN</sequence>
<dbReference type="PANTHER" id="PTHR10357:SF209">
    <property type="entry name" value="PERIPLASMIC ALPHA-AMYLASE"/>
    <property type="match status" value="1"/>
</dbReference>
<dbReference type="SMART" id="SM00642">
    <property type="entry name" value="Aamy"/>
    <property type="match status" value="1"/>
</dbReference>
<dbReference type="GO" id="GO:0016787">
    <property type="term" value="F:hydrolase activity"/>
    <property type="evidence" value="ECO:0007669"/>
    <property type="project" value="UniProtKB-KW"/>
</dbReference>
<keyword evidence="3" id="KW-0378">Hydrolase</keyword>
<protein>
    <submittedName>
        <fullName evidence="3">Alpha-amylase family glycosyl hydrolase</fullName>
    </submittedName>
</protein>
<evidence type="ECO:0000313" key="3">
    <source>
        <dbReference type="EMBL" id="MFC3459391.1"/>
    </source>
</evidence>
<dbReference type="PANTHER" id="PTHR10357">
    <property type="entry name" value="ALPHA-AMYLASE FAMILY MEMBER"/>
    <property type="match status" value="1"/>
</dbReference>
<feature type="signal peptide" evidence="1">
    <location>
        <begin position="1"/>
        <end position="20"/>
    </location>
</feature>
<dbReference type="Gene3D" id="3.20.20.80">
    <property type="entry name" value="Glycosidases"/>
    <property type="match status" value="1"/>
</dbReference>
<gene>
    <name evidence="3" type="ORF">ACFOPH_14235</name>
</gene>
<dbReference type="InterPro" id="IPR006047">
    <property type="entry name" value="GH13_cat_dom"/>
</dbReference>
<accession>A0ABV7PP99</accession>
<evidence type="ECO:0000259" key="2">
    <source>
        <dbReference type="SMART" id="SM00642"/>
    </source>
</evidence>
<feature type="domain" description="Glycosyl hydrolase family 13 catalytic" evidence="2">
    <location>
        <begin position="42"/>
        <end position="467"/>
    </location>
</feature>
<keyword evidence="1" id="KW-0732">Signal</keyword>
<dbReference type="SUPFAM" id="SSF51445">
    <property type="entry name" value="(Trans)glycosidases"/>
    <property type="match status" value="1"/>
</dbReference>
<dbReference type="Pfam" id="PF00128">
    <property type="entry name" value="Alpha-amylase"/>
    <property type="match status" value="1"/>
</dbReference>
<dbReference type="EMBL" id="JBHRVV010000001">
    <property type="protein sequence ID" value="MFC3459391.1"/>
    <property type="molecule type" value="Genomic_DNA"/>
</dbReference>